<dbReference type="InterPro" id="IPR038058">
    <property type="entry name" value="PhnH-like_sp"/>
</dbReference>
<keyword evidence="2" id="KW-1185">Reference proteome</keyword>
<accession>E1IFF1</accession>
<dbReference type="STRING" id="765420.OSCT_2052"/>
<protein>
    <submittedName>
        <fullName evidence="1">Phosphonate metabolism protein PhnH</fullName>
    </submittedName>
</protein>
<evidence type="ECO:0000313" key="2">
    <source>
        <dbReference type="Proteomes" id="UP000054010"/>
    </source>
</evidence>
<dbReference type="Pfam" id="PF05845">
    <property type="entry name" value="PhnH"/>
    <property type="match status" value="1"/>
</dbReference>
<comment type="caution">
    <text evidence="1">The sequence shown here is derived from an EMBL/GenBank/DDBJ whole genome shotgun (WGS) entry which is preliminary data.</text>
</comment>
<gene>
    <name evidence="1" type="ORF">OSCT_2052</name>
</gene>
<dbReference type="Gene3D" id="3.40.50.11310">
    <property type="entry name" value="Bacterial phosphonate metabolism protein PhnH"/>
    <property type="match status" value="1"/>
</dbReference>
<dbReference type="EMBL" id="ADVR01000091">
    <property type="protein sequence ID" value="EFO80061.1"/>
    <property type="molecule type" value="Genomic_DNA"/>
</dbReference>
<dbReference type="SUPFAM" id="SSF159709">
    <property type="entry name" value="PhnH-like"/>
    <property type="match status" value="1"/>
</dbReference>
<reference evidence="1 2" key="1">
    <citation type="journal article" date="2011" name="J. Bacteriol.">
        <title>Draft genome sequence of the anoxygenic filamentous phototrophic bacterium Oscillochloris trichoides subsp. DG-6.</title>
        <authorList>
            <person name="Kuznetsov B.B."/>
            <person name="Ivanovsky R.N."/>
            <person name="Keppen O.I."/>
            <person name="Sukhacheva M.V."/>
            <person name="Bumazhkin B.K."/>
            <person name="Patutina E.O."/>
            <person name="Beletsky A.V."/>
            <person name="Mardanov A.V."/>
            <person name="Baslerov R.V."/>
            <person name="Panteleeva A.N."/>
            <person name="Kolganova T.V."/>
            <person name="Ravin N.V."/>
            <person name="Skryabin K.G."/>
        </authorList>
    </citation>
    <scope>NUCLEOTIDE SEQUENCE [LARGE SCALE GENOMIC DNA]</scope>
    <source>
        <strain evidence="1 2">DG-6</strain>
    </source>
</reference>
<evidence type="ECO:0000313" key="1">
    <source>
        <dbReference type="EMBL" id="EFO80061.1"/>
    </source>
</evidence>
<dbReference type="eggNOG" id="COG3625">
    <property type="taxonomic scope" value="Bacteria"/>
</dbReference>
<dbReference type="GO" id="GO:0019634">
    <property type="term" value="P:organic phosphonate metabolic process"/>
    <property type="evidence" value="ECO:0007669"/>
    <property type="project" value="InterPro"/>
</dbReference>
<dbReference type="HOGENOM" id="CLU_115317_0_0_0"/>
<organism evidence="1 2">
    <name type="scientific">Oscillochloris trichoides DG-6</name>
    <dbReference type="NCBI Taxonomy" id="765420"/>
    <lineage>
        <taxon>Bacteria</taxon>
        <taxon>Bacillati</taxon>
        <taxon>Chloroflexota</taxon>
        <taxon>Chloroflexia</taxon>
        <taxon>Chloroflexales</taxon>
        <taxon>Chloroflexineae</taxon>
        <taxon>Oscillochloridaceae</taxon>
        <taxon>Oscillochloris</taxon>
    </lineage>
</organism>
<dbReference type="NCBIfam" id="TIGR03292">
    <property type="entry name" value="PhnH_redo"/>
    <property type="match status" value="1"/>
</dbReference>
<proteinExistence type="predicted"/>
<dbReference type="Proteomes" id="UP000054010">
    <property type="component" value="Unassembled WGS sequence"/>
</dbReference>
<dbReference type="AlphaFoldDB" id="E1IFF1"/>
<sequence>MITPQLTAFEAQSQQTFQALMWALSYPGRAQRIAEVGVAAFAAVGATLIDLETSYYTNHAGLAQLLAHSGARTLGPQQAHYQFYPDLPTMALDDLALAPVGTYLDPDASATLVLSCHLGAGERLRLSGPGIPAPFMVNLGGLPPGFWELRTKVCQFPLGWDIFFIAHDHLIGLPRTTTVEVL</sequence>
<name>E1IFF1_9CHLR</name>
<dbReference type="OrthoDB" id="154477at2"/>
<dbReference type="InterPro" id="IPR008772">
    <property type="entry name" value="Phosphonate_metab_PhnH"/>
</dbReference>